<comment type="caution">
    <text evidence="1">The sequence shown here is derived from an EMBL/GenBank/DDBJ whole genome shotgun (WGS) entry which is preliminary data.</text>
</comment>
<reference evidence="1" key="1">
    <citation type="journal article" date="2015" name="Nature">
        <title>Complex archaea that bridge the gap between prokaryotes and eukaryotes.</title>
        <authorList>
            <person name="Spang A."/>
            <person name="Saw J.H."/>
            <person name="Jorgensen S.L."/>
            <person name="Zaremba-Niedzwiedzka K."/>
            <person name="Martijn J."/>
            <person name="Lind A.E."/>
            <person name="van Eijk R."/>
            <person name="Schleper C."/>
            <person name="Guy L."/>
            <person name="Ettema T.J."/>
        </authorList>
    </citation>
    <scope>NUCLEOTIDE SEQUENCE</scope>
</reference>
<gene>
    <name evidence="1" type="ORF">LCGC14_1973010</name>
</gene>
<accession>A0A0F9FBL3</accession>
<protein>
    <submittedName>
        <fullName evidence="1">Uncharacterized protein</fullName>
    </submittedName>
</protein>
<sequence length="243" mass="26306">MAHFPRKAVTAVALMLGLAGLGAAAVADAALPDLYRLRFDPLSRRFTLRVPAIETKIVHASPFLPDEAQMSCRDRWLSLFEEEYSDRLAASRPPSQIAGGQAMAARAMKNAAAIVPELRKRIARLPKDPASAFDVSQAAYKLETWLTDRHIYVGSPGADPTVAGQLKALGQLADALSQPVGGEKRAAAVRVAPLLVLVERRWQGRDLVGLNYAAFAMGRDIPDVISYSRMSLAALIHEGWALP</sequence>
<name>A0A0F9FBL3_9ZZZZ</name>
<proteinExistence type="predicted"/>
<dbReference type="EMBL" id="LAZR01021935">
    <property type="protein sequence ID" value="KKL83608.1"/>
    <property type="molecule type" value="Genomic_DNA"/>
</dbReference>
<organism evidence="1">
    <name type="scientific">marine sediment metagenome</name>
    <dbReference type="NCBI Taxonomy" id="412755"/>
    <lineage>
        <taxon>unclassified sequences</taxon>
        <taxon>metagenomes</taxon>
        <taxon>ecological metagenomes</taxon>
    </lineage>
</organism>
<evidence type="ECO:0000313" key="1">
    <source>
        <dbReference type="EMBL" id="KKL83608.1"/>
    </source>
</evidence>
<dbReference type="AlphaFoldDB" id="A0A0F9FBL3"/>
<feature type="non-terminal residue" evidence="1">
    <location>
        <position position="243"/>
    </location>
</feature>